<dbReference type="AlphaFoldDB" id="A0A372ZVJ1"/>
<evidence type="ECO:0000259" key="1">
    <source>
        <dbReference type="Pfam" id="PF00149"/>
    </source>
</evidence>
<name>A0A372ZVJ1_9ACTN</name>
<comment type="caution">
    <text evidence="2">The sequence shown here is derived from an EMBL/GenBank/DDBJ whole genome shotgun (WGS) entry which is preliminary data.</text>
</comment>
<feature type="domain" description="Calcineurin-like phosphoesterase" evidence="1">
    <location>
        <begin position="1"/>
        <end position="231"/>
    </location>
</feature>
<dbReference type="SUPFAM" id="SSF56300">
    <property type="entry name" value="Metallo-dependent phosphatases"/>
    <property type="match status" value="1"/>
</dbReference>
<sequence>MSDLHISYQENRDLVEKLQPSHPGDWLLVAGDVAEITTSIEWALGLLAERFARVVWVPGNHELWTHPEDPVQLRGVARYEHLVERCRRLGVVTPEDPYPVWEGPGGPVRIAPLFLLYDYTFRAPGTTTKEASLAAAYESGIVCADERMLYPDPFPDRDSWCRERVRLTEKRLAACDPDVPLVLVNHYPLVRQPTEILWYPEFAQWCGTELTADWHTRFNTAAMIYGHLHIPRRTTYDGVPFTEVSLGYPREWRKRGLPDPLLREVFPQQAG</sequence>
<dbReference type="Gene3D" id="3.60.21.10">
    <property type="match status" value="1"/>
</dbReference>
<dbReference type="Pfam" id="PF00149">
    <property type="entry name" value="Metallophos"/>
    <property type="match status" value="1"/>
</dbReference>
<dbReference type="InterPro" id="IPR004843">
    <property type="entry name" value="Calcineurin-like_PHP"/>
</dbReference>
<accession>A0A372ZVJ1</accession>
<gene>
    <name evidence="2" type="ORF">DR950_17365</name>
</gene>
<dbReference type="EMBL" id="QVIG01000001">
    <property type="protein sequence ID" value="RGD59317.1"/>
    <property type="molecule type" value="Genomic_DNA"/>
</dbReference>
<dbReference type="InterPro" id="IPR052963">
    <property type="entry name" value="Pantetheine_PDE"/>
</dbReference>
<dbReference type="Proteomes" id="UP000263377">
    <property type="component" value="Unassembled WGS sequence"/>
</dbReference>
<evidence type="ECO:0000313" key="3">
    <source>
        <dbReference type="Proteomes" id="UP000263377"/>
    </source>
</evidence>
<reference evidence="2 3" key="1">
    <citation type="submission" date="2018-08" db="EMBL/GenBank/DDBJ databases">
        <title>Diversity &amp; Physiological Properties of Lignin-Decomposing Actinobacteria from Soil.</title>
        <authorList>
            <person name="Roh S.G."/>
            <person name="Kim S.B."/>
        </authorList>
    </citation>
    <scope>NUCLEOTIDE SEQUENCE [LARGE SCALE GENOMIC DNA]</scope>
    <source>
        <strain evidence="2 3">MMS17-GH009</strain>
    </source>
</reference>
<dbReference type="PANTHER" id="PTHR36492:SF2">
    <property type="entry name" value="[ACYL-CARRIER-PROTEIN] PHOSPHODIESTERASE PPTH"/>
    <property type="match status" value="1"/>
</dbReference>
<dbReference type="InterPro" id="IPR029052">
    <property type="entry name" value="Metallo-depent_PP-like"/>
</dbReference>
<evidence type="ECO:0000313" key="2">
    <source>
        <dbReference type="EMBL" id="RGD59317.1"/>
    </source>
</evidence>
<organism evidence="2 3">
    <name type="scientific">Kitasatospora xanthocidica</name>
    <dbReference type="NCBI Taxonomy" id="83382"/>
    <lineage>
        <taxon>Bacteria</taxon>
        <taxon>Bacillati</taxon>
        <taxon>Actinomycetota</taxon>
        <taxon>Actinomycetes</taxon>
        <taxon>Kitasatosporales</taxon>
        <taxon>Streptomycetaceae</taxon>
        <taxon>Kitasatospora</taxon>
    </lineage>
</organism>
<protein>
    <submittedName>
        <fullName evidence="2">Metallophosphoesterase</fullName>
    </submittedName>
</protein>
<dbReference type="GO" id="GO:0016787">
    <property type="term" value="F:hydrolase activity"/>
    <property type="evidence" value="ECO:0007669"/>
    <property type="project" value="InterPro"/>
</dbReference>
<keyword evidence="3" id="KW-1185">Reference proteome</keyword>
<dbReference type="PANTHER" id="PTHR36492">
    <property type="match status" value="1"/>
</dbReference>
<proteinExistence type="predicted"/>